<reference evidence="1 2" key="1">
    <citation type="submission" date="2018-06" db="EMBL/GenBank/DDBJ databases">
        <title>Genomic Encyclopedia of Type Strains, Phase IV (KMG-IV): sequencing the most valuable type-strain genomes for metagenomic binning, comparative biology and taxonomic classification.</title>
        <authorList>
            <person name="Goeker M."/>
        </authorList>
    </citation>
    <scope>NUCLEOTIDE SEQUENCE [LARGE SCALE GENOMIC DNA]</scope>
    <source>
        <strain evidence="1 2">DSM 44599</strain>
    </source>
</reference>
<sequence>MSYLLFDFLLPILGPAAAEYWAQLLVIDPV</sequence>
<name>A0A366E4K9_9NOCA</name>
<evidence type="ECO:0000313" key="1">
    <source>
        <dbReference type="EMBL" id="RBO96328.1"/>
    </source>
</evidence>
<evidence type="ECO:0000313" key="2">
    <source>
        <dbReference type="Proteomes" id="UP000252586"/>
    </source>
</evidence>
<protein>
    <submittedName>
        <fullName evidence="1">Uncharacterized protein</fullName>
    </submittedName>
</protein>
<dbReference type="STRING" id="1210090.GCA_001613185_01055"/>
<dbReference type="Proteomes" id="UP000252586">
    <property type="component" value="Unassembled WGS sequence"/>
</dbReference>
<dbReference type="AlphaFoldDB" id="A0A366E4K9"/>
<dbReference type="EMBL" id="QNRE01000001">
    <property type="protein sequence ID" value="RBO96328.1"/>
    <property type="molecule type" value="Genomic_DNA"/>
</dbReference>
<gene>
    <name evidence="1" type="ORF">DFR74_101339</name>
</gene>
<keyword evidence="2" id="KW-1185">Reference proteome</keyword>
<proteinExistence type="predicted"/>
<accession>A0A366E4K9</accession>
<organism evidence="1 2">
    <name type="scientific">Nocardia puris</name>
    <dbReference type="NCBI Taxonomy" id="208602"/>
    <lineage>
        <taxon>Bacteria</taxon>
        <taxon>Bacillati</taxon>
        <taxon>Actinomycetota</taxon>
        <taxon>Actinomycetes</taxon>
        <taxon>Mycobacteriales</taxon>
        <taxon>Nocardiaceae</taxon>
        <taxon>Nocardia</taxon>
    </lineage>
</organism>
<comment type="caution">
    <text evidence="1">The sequence shown here is derived from an EMBL/GenBank/DDBJ whole genome shotgun (WGS) entry which is preliminary data.</text>
</comment>